<evidence type="ECO:0000313" key="2">
    <source>
        <dbReference type="EMBL" id="MBX43745.1"/>
    </source>
</evidence>
<dbReference type="AlphaFoldDB" id="A0A2P2NMR6"/>
<dbReference type="EMBL" id="GGEC01063261">
    <property type="protein sequence ID" value="MBX43745.1"/>
    <property type="molecule type" value="Transcribed_RNA"/>
</dbReference>
<keyword evidence="1" id="KW-1133">Transmembrane helix</keyword>
<name>A0A2P2NMR6_RHIMU</name>
<keyword evidence="1" id="KW-0812">Transmembrane</keyword>
<reference evidence="2" key="1">
    <citation type="submission" date="2018-02" db="EMBL/GenBank/DDBJ databases">
        <title>Rhizophora mucronata_Transcriptome.</title>
        <authorList>
            <person name="Meera S.P."/>
            <person name="Sreeshan A."/>
            <person name="Augustine A."/>
        </authorList>
    </citation>
    <scope>NUCLEOTIDE SEQUENCE</scope>
    <source>
        <tissue evidence="2">Leaf</tissue>
    </source>
</reference>
<feature type="transmembrane region" description="Helical" evidence="1">
    <location>
        <begin position="12"/>
        <end position="33"/>
    </location>
</feature>
<organism evidence="2">
    <name type="scientific">Rhizophora mucronata</name>
    <name type="common">Asiatic mangrove</name>
    <dbReference type="NCBI Taxonomy" id="61149"/>
    <lineage>
        <taxon>Eukaryota</taxon>
        <taxon>Viridiplantae</taxon>
        <taxon>Streptophyta</taxon>
        <taxon>Embryophyta</taxon>
        <taxon>Tracheophyta</taxon>
        <taxon>Spermatophyta</taxon>
        <taxon>Magnoliopsida</taxon>
        <taxon>eudicotyledons</taxon>
        <taxon>Gunneridae</taxon>
        <taxon>Pentapetalae</taxon>
        <taxon>rosids</taxon>
        <taxon>fabids</taxon>
        <taxon>Malpighiales</taxon>
        <taxon>Rhizophoraceae</taxon>
        <taxon>Rhizophora</taxon>
    </lineage>
</organism>
<keyword evidence="1" id="KW-0472">Membrane</keyword>
<sequence length="34" mass="3807">MSYSGELHCLEVIIKVAMPPIILLIWLSGICFCI</sequence>
<proteinExistence type="predicted"/>
<accession>A0A2P2NMR6</accession>
<evidence type="ECO:0000256" key="1">
    <source>
        <dbReference type="SAM" id="Phobius"/>
    </source>
</evidence>
<protein>
    <submittedName>
        <fullName evidence="2">Uncharacterized protein</fullName>
    </submittedName>
</protein>